<protein>
    <submittedName>
        <fullName evidence="5">LacI family transcriptional regulator</fullName>
    </submittedName>
</protein>
<sequence length="325" mass="35022">MGRQRVTIRDVARAAGVSTTTVSHVLSGNGRVRAQTRENVQQQVRLLGYQPNPLAANLRRSTFGSVGLVLPPVSLNFTFYSELMIGASEVLLDASTGLSLIPPATTANQLTELAIDAVIIAEPRTNDVVLQRLRDAHLPAVFCEAPDEPLPDDMWAIDSDTTVSIGATLDHLRSAGAERIAAVTVDPVLWWGRNVAQAVDRWAESNDLEVRRAIIPFAVPPAQARDQIRALLADGWAEGLLVCHEGLAASALASAHRLGRRVPDDLLIACSVDAPDLLALETNVTALDLRPREIGRAAGHLLLDRPAEPARTVTPQLRIRASTTR</sequence>
<dbReference type="OrthoDB" id="3430936at2"/>
<evidence type="ECO:0000256" key="3">
    <source>
        <dbReference type="ARBA" id="ARBA00023163"/>
    </source>
</evidence>
<reference evidence="5 6" key="1">
    <citation type="submission" date="2019-06" db="EMBL/GenBank/DDBJ databases">
        <title>Sequencing the genomes of 1000 actinobacteria strains.</title>
        <authorList>
            <person name="Klenk H.-P."/>
        </authorList>
    </citation>
    <scope>NUCLEOTIDE SEQUENCE [LARGE SCALE GENOMIC DNA]</scope>
    <source>
        <strain evidence="5 6">DSM 19560</strain>
    </source>
</reference>
<keyword evidence="1" id="KW-0805">Transcription regulation</keyword>
<evidence type="ECO:0000313" key="5">
    <source>
        <dbReference type="EMBL" id="TWE10337.1"/>
    </source>
</evidence>
<dbReference type="AlphaFoldDB" id="A0A561E3Z3"/>
<keyword evidence="6" id="KW-1185">Reference proteome</keyword>
<dbReference type="PROSITE" id="PS50932">
    <property type="entry name" value="HTH_LACI_2"/>
    <property type="match status" value="1"/>
</dbReference>
<dbReference type="PANTHER" id="PTHR30146">
    <property type="entry name" value="LACI-RELATED TRANSCRIPTIONAL REPRESSOR"/>
    <property type="match status" value="1"/>
</dbReference>
<dbReference type="PRINTS" id="PR00036">
    <property type="entry name" value="HTHLACI"/>
</dbReference>
<dbReference type="GO" id="GO:0003700">
    <property type="term" value="F:DNA-binding transcription factor activity"/>
    <property type="evidence" value="ECO:0007669"/>
    <property type="project" value="TreeGrafter"/>
</dbReference>
<comment type="caution">
    <text evidence="5">The sequence shown here is derived from an EMBL/GenBank/DDBJ whole genome shotgun (WGS) entry which is preliminary data.</text>
</comment>
<dbReference type="PANTHER" id="PTHR30146:SF153">
    <property type="entry name" value="LACTOSE OPERON REPRESSOR"/>
    <property type="match status" value="1"/>
</dbReference>
<dbReference type="InterPro" id="IPR010982">
    <property type="entry name" value="Lambda_DNA-bd_dom_sf"/>
</dbReference>
<gene>
    <name evidence="5" type="ORF">BKA23_2693</name>
</gene>
<dbReference type="Gene3D" id="3.40.50.2300">
    <property type="match status" value="2"/>
</dbReference>
<evidence type="ECO:0000256" key="2">
    <source>
        <dbReference type="ARBA" id="ARBA00023125"/>
    </source>
</evidence>
<dbReference type="CDD" id="cd01392">
    <property type="entry name" value="HTH_LacI"/>
    <property type="match status" value="1"/>
</dbReference>
<keyword evidence="2" id="KW-0238">DNA-binding</keyword>
<dbReference type="Pfam" id="PF13377">
    <property type="entry name" value="Peripla_BP_3"/>
    <property type="match status" value="1"/>
</dbReference>
<dbReference type="Pfam" id="PF00356">
    <property type="entry name" value="LacI"/>
    <property type="match status" value="1"/>
</dbReference>
<keyword evidence="3" id="KW-0804">Transcription</keyword>
<dbReference type="InterPro" id="IPR000843">
    <property type="entry name" value="HTH_LacI"/>
</dbReference>
<organism evidence="5 6">
    <name type="scientific">Rudaeicoccus suwonensis</name>
    <dbReference type="NCBI Taxonomy" id="657409"/>
    <lineage>
        <taxon>Bacteria</taxon>
        <taxon>Bacillati</taxon>
        <taxon>Actinomycetota</taxon>
        <taxon>Actinomycetes</taxon>
        <taxon>Micrococcales</taxon>
        <taxon>Dermacoccaceae</taxon>
        <taxon>Rudaeicoccus</taxon>
    </lineage>
</organism>
<dbReference type="RefSeq" id="WP_145229229.1">
    <property type="nucleotide sequence ID" value="NZ_VIVQ01000002.1"/>
</dbReference>
<dbReference type="SUPFAM" id="SSF53822">
    <property type="entry name" value="Periplasmic binding protein-like I"/>
    <property type="match status" value="1"/>
</dbReference>
<evidence type="ECO:0000256" key="1">
    <source>
        <dbReference type="ARBA" id="ARBA00023015"/>
    </source>
</evidence>
<feature type="domain" description="HTH lacI-type" evidence="4">
    <location>
        <begin position="6"/>
        <end position="60"/>
    </location>
</feature>
<dbReference type="Gene3D" id="1.10.260.40">
    <property type="entry name" value="lambda repressor-like DNA-binding domains"/>
    <property type="match status" value="1"/>
</dbReference>
<proteinExistence type="predicted"/>
<dbReference type="Proteomes" id="UP000318297">
    <property type="component" value="Unassembled WGS sequence"/>
</dbReference>
<dbReference type="PROSITE" id="PS00356">
    <property type="entry name" value="HTH_LACI_1"/>
    <property type="match status" value="1"/>
</dbReference>
<evidence type="ECO:0000313" key="6">
    <source>
        <dbReference type="Proteomes" id="UP000318297"/>
    </source>
</evidence>
<accession>A0A561E3Z3</accession>
<dbReference type="GO" id="GO:0000976">
    <property type="term" value="F:transcription cis-regulatory region binding"/>
    <property type="evidence" value="ECO:0007669"/>
    <property type="project" value="TreeGrafter"/>
</dbReference>
<dbReference type="InterPro" id="IPR046335">
    <property type="entry name" value="LacI/GalR-like_sensor"/>
</dbReference>
<dbReference type="InterPro" id="IPR028082">
    <property type="entry name" value="Peripla_BP_I"/>
</dbReference>
<name>A0A561E3Z3_9MICO</name>
<evidence type="ECO:0000259" key="4">
    <source>
        <dbReference type="PROSITE" id="PS50932"/>
    </source>
</evidence>
<dbReference type="EMBL" id="VIVQ01000002">
    <property type="protein sequence ID" value="TWE10337.1"/>
    <property type="molecule type" value="Genomic_DNA"/>
</dbReference>
<dbReference type="SMART" id="SM00354">
    <property type="entry name" value="HTH_LACI"/>
    <property type="match status" value="1"/>
</dbReference>
<dbReference type="SUPFAM" id="SSF47413">
    <property type="entry name" value="lambda repressor-like DNA-binding domains"/>
    <property type="match status" value="1"/>
</dbReference>